<dbReference type="Proteomes" id="UP000095280">
    <property type="component" value="Unplaced"/>
</dbReference>
<reference evidence="4" key="1">
    <citation type="submission" date="2016-11" db="UniProtKB">
        <authorList>
            <consortium name="WormBaseParasite"/>
        </authorList>
    </citation>
    <scope>IDENTIFICATION</scope>
</reference>
<name>A0A1I8H044_9PLAT</name>
<feature type="region of interest" description="Disordered" evidence="2">
    <location>
        <begin position="478"/>
        <end position="515"/>
    </location>
</feature>
<feature type="compositionally biased region" description="Polar residues" evidence="2">
    <location>
        <begin position="494"/>
        <end position="508"/>
    </location>
</feature>
<keyword evidence="1" id="KW-0175">Coiled coil</keyword>
<proteinExistence type="predicted"/>
<dbReference type="WBParaSite" id="maker-uti_cns_0003896-snap-gene-0.2-mRNA-1">
    <property type="protein sequence ID" value="maker-uti_cns_0003896-snap-gene-0.2-mRNA-1"/>
    <property type="gene ID" value="maker-uti_cns_0003896-snap-gene-0.2"/>
</dbReference>
<sequence length="515" mass="57676">MALSKEKQRRISDVVEMTTSLLKKDRSLLGARLRDFPNEELMRLQASLQKLNGLPDKRKSVSEKKEENRQEETVIEKIKEKLEDIEDRGVRVSLQSLFSSINFVGEKLFDLSRTSIIEGTKQVIVGIDNVSILKAILQFEFGRRVNYLSSKFGMDERELARVFDVTIRKVSDYVKYYRLCLEFPGLIFSGYSMGRVLNYSAPIRKKAATDTRFDQLLRMQHESVAFLTMEGEFEKTIQAWYEDEANEEDDEDEDEDKKVKTQPETAAQTEVTEQKEKGHSLVSRMKSNSDLSRAAPRQQRLARRRIDNSAKPPAEGSQMPIVPGDATKQRSAGAGGPWGRGSWPGRKRRDLQLPAKSLAEWAAQPCGLWDSWGGAAASCWPAFPRGPLWPGSPGAGREKKRRARREDKKLQEKLRMKEGGEGRGGAAATFHGARRLQEKPRAARAGICAKVWWAGGHAAVKNAGADTLAWLEIREPKREARSRVACPGLARGKGNQTAASSLPGPTTRESAKSAY</sequence>
<protein>
    <submittedName>
        <fullName evidence="4">Protein kinase domain-containing protein</fullName>
    </submittedName>
</protein>
<feature type="region of interest" description="Disordered" evidence="2">
    <location>
        <begin position="244"/>
        <end position="348"/>
    </location>
</feature>
<dbReference type="AlphaFoldDB" id="A0A1I8H044"/>
<feature type="compositionally biased region" description="Basic and acidic residues" evidence="2">
    <location>
        <begin position="404"/>
        <end position="413"/>
    </location>
</feature>
<feature type="region of interest" description="Disordered" evidence="2">
    <location>
        <begin position="384"/>
        <end position="413"/>
    </location>
</feature>
<evidence type="ECO:0000313" key="4">
    <source>
        <dbReference type="WBParaSite" id="maker-uti_cns_0003896-snap-gene-0.2-mRNA-1"/>
    </source>
</evidence>
<evidence type="ECO:0000313" key="3">
    <source>
        <dbReference type="Proteomes" id="UP000095280"/>
    </source>
</evidence>
<accession>A0A1I8H044</accession>
<evidence type="ECO:0000256" key="1">
    <source>
        <dbReference type="SAM" id="Coils"/>
    </source>
</evidence>
<feature type="compositionally biased region" description="Acidic residues" evidence="2">
    <location>
        <begin position="244"/>
        <end position="255"/>
    </location>
</feature>
<evidence type="ECO:0000256" key="2">
    <source>
        <dbReference type="SAM" id="MobiDB-lite"/>
    </source>
</evidence>
<feature type="coiled-coil region" evidence="1">
    <location>
        <begin position="61"/>
        <end position="88"/>
    </location>
</feature>
<keyword evidence="3" id="KW-1185">Reference proteome</keyword>
<organism evidence="3 4">
    <name type="scientific">Macrostomum lignano</name>
    <dbReference type="NCBI Taxonomy" id="282301"/>
    <lineage>
        <taxon>Eukaryota</taxon>
        <taxon>Metazoa</taxon>
        <taxon>Spiralia</taxon>
        <taxon>Lophotrochozoa</taxon>
        <taxon>Platyhelminthes</taxon>
        <taxon>Rhabditophora</taxon>
        <taxon>Macrostomorpha</taxon>
        <taxon>Macrostomida</taxon>
        <taxon>Macrostomidae</taxon>
        <taxon>Macrostomum</taxon>
    </lineage>
</organism>
<feature type="compositionally biased region" description="Polar residues" evidence="2">
    <location>
        <begin position="262"/>
        <end position="271"/>
    </location>
</feature>